<feature type="transmembrane region" description="Helical" evidence="2">
    <location>
        <begin position="191"/>
        <end position="217"/>
    </location>
</feature>
<dbReference type="RefSeq" id="WP_061520201.1">
    <property type="nucleotide sequence ID" value="NZ_JARLZY010000002.1"/>
</dbReference>
<dbReference type="OrthoDB" id="2940684at2"/>
<evidence type="ECO:0000313" key="3">
    <source>
        <dbReference type="EMBL" id="KXZ22613.1"/>
    </source>
</evidence>
<feature type="transmembrane region" description="Helical" evidence="2">
    <location>
        <begin position="86"/>
        <end position="108"/>
    </location>
</feature>
<comment type="caution">
    <text evidence="3">The sequence shown here is derived from an EMBL/GenBank/DDBJ whole genome shotgun (WGS) entry which is preliminary data.</text>
</comment>
<keyword evidence="2" id="KW-0812">Transmembrane</keyword>
<proteinExistence type="predicted"/>
<dbReference type="AlphaFoldDB" id="A0A150FBE1"/>
<evidence type="ECO:0008006" key="5">
    <source>
        <dbReference type="Google" id="ProtNLM"/>
    </source>
</evidence>
<sequence length="260" mass="29594">MTEERKETFEEEKQNQKIDEEPLSRMSRNAGRHQKQKKKEKQRPPAAPFTEKLGAVWAAVKRYCRFALRILQSPVRIVGEDGFSRFKYAIISMLVFSVFFSIGNWFQLKASQQRPLGFGERHHTFFDGFTVVLLYSLVFLAVTAGAIWLVSRYMMKQKITMRDAAAGFGSLLVPAVACSIVWMIFSILNLPVITVIFTALTLFLAVSAMVQFIQMLYKTAERASVDVMYCILAAALMMLVFTALTWPLISEYFTASLIPL</sequence>
<gene>
    <name evidence="3" type="ORF">AXI58_07475</name>
</gene>
<organism evidence="3 4">
    <name type="scientific">Bacillus nakamurai</name>
    <dbReference type="NCBI Taxonomy" id="1793963"/>
    <lineage>
        <taxon>Bacteria</taxon>
        <taxon>Bacillati</taxon>
        <taxon>Bacillota</taxon>
        <taxon>Bacilli</taxon>
        <taxon>Bacillales</taxon>
        <taxon>Bacillaceae</taxon>
        <taxon>Bacillus</taxon>
    </lineage>
</organism>
<dbReference type="InterPro" id="IPR036259">
    <property type="entry name" value="MFS_trans_sf"/>
</dbReference>
<dbReference type="Proteomes" id="UP000075430">
    <property type="component" value="Unassembled WGS sequence"/>
</dbReference>
<accession>A0A150FBE1</accession>
<dbReference type="EMBL" id="LSBA01000004">
    <property type="protein sequence ID" value="KXZ22613.1"/>
    <property type="molecule type" value="Genomic_DNA"/>
</dbReference>
<reference evidence="4" key="1">
    <citation type="submission" date="2016-02" db="EMBL/GenBank/DDBJ databases">
        <authorList>
            <person name="Dunlap C."/>
        </authorList>
    </citation>
    <scope>NUCLEOTIDE SEQUENCE [LARGE SCALE GENOMIC DNA]</scope>
    <source>
        <strain evidence="4">NRRL B-41092</strain>
    </source>
</reference>
<feature type="transmembrane region" description="Helical" evidence="2">
    <location>
        <begin position="163"/>
        <end position="185"/>
    </location>
</feature>
<evidence type="ECO:0000256" key="2">
    <source>
        <dbReference type="SAM" id="Phobius"/>
    </source>
</evidence>
<evidence type="ECO:0000313" key="4">
    <source>
        <dbReference type="Proteomes" id="UP000075430"/>
    </source>
</evidence>
<name>A0A150FBE1_9BACI</name>
<dbReference type="SUPFAM" id="SSF103473">
    <property type="entry name" value="MFS general substrate transporter"/>
    <property type="match status" value="1"/>
</dbReference>
<feature type="region of interest" description="Disordered" evidence="1">
    <location>
        <begin position="1"/>
        <end position="46"/>
    </location>
</feature>
<keyword evidence="2" id="KW-0472">Membrane</keyword>
<feature type="compositionally biased region" description="Basic and acidic residues" evidence="1">
    <location>
        <begin position="1"/>
        <end position="23"/>
    </location>
</feature>
<feature type="transmembrane region" description="Helical" evidence="2">
    <location>
        <begin position="128"/>
        <end position="151"/>
    </location>
</feature>
<protein>
    <recommendedName>
        <fullName evidence="5">Integral inner membrane protein</fullName>
    </recommendedName>
</protein>
<feature type="compositionally biased region" description="Basic residues" evidence="1">
    <location>
        <begin position="30"/>
        <end position="41"/>
    </location>
</feature>
<feature type="transmembrane region" description="Helical" evidence="2">
    <location>
        <begin position="229"/>
        <end position="249"/>
    </location>
</feature>
<keyword evidence="4" id="KW-1185">Reference proteome</keyword>
<evidence type="ECO:0000256" key="1">
    <source>
        <dbReference type="SAM" id="MobiDB-lite"/>
    </source>
</evidence>
<keyword evidence="2" id="KW-1133">Transmembrane helix</keyword>